<name>A0A556AGX8_9BURK</name>
<organism evidence="3 4">
    <name type="scientific">Verticiella sediminum</name>
    <dbReference type="NCBI Taxonomy" id="1247510"/>
    <lineage>
        <taxon>Bacteria</taxon>
        <taxon>Pseudomonadati</taxon>
        <taxon>Pseudomonadota</taxon>
        <taxon>Betaproteobacteria</taxon>
        <taxon>Burkholderiales</taxon>
        <taxon>Alcaligenaceae</taxon>
        <taxon>Verticiella</taxon>
    </lineage>
</organism>
<comment type="caution">
    <text evidence="3">The sequence shown here is derived from an EMBL/GenBank/DDBJ whole genome shotgun (WGS) entry which is preliminary data.</text>
</comment>
<dbReference type="GO" id="GO:0047661">
    <property type="term" value="F:amino-acid racemase activity"/>
    <property type="evidence" value="ECO:0007669"/>
    <property type="project" value="InterPro"/>
</dbReference>
<dbReference type="OrthoDB" id="9803739at2"/>
<dbReference type="SUPFAM" id="SSF53681">
    <property type="entry name" value="Aspartate/glutamate racemase"/>
    <property type="match status" value="2"/>
</dbReference>
<protein>
    <submittedName>
        <fullName evidence="3">Aspartate/glutamate racemase family protein</fullName>
    </submittedName>
</protein>
<accession>A0A556AGX8</accession>
<evidence type="ECO:0000313" key="3">
    <source>
        <dbReference type="EMBL" id="TSH92144.1"/>
    </source>
</evidence>
<evidence type="ECO:0000256" key="2">
    <source>
        <dbReference type="ARBA" id="ARBA00023235"/>
    </source>
</evidence>
<dbReference type="EMBL" id="VLTJ01000030">
    <property type="protein sequence ID" value="TSH92144.1"/>
    <property type="molecule type" value="Genomic_DNA"/>
</dbReference>
<dbReference type="InterPro" id="IPR004380">
    <property type="entry name" value="Asp_race"/>
</dbReference>
<dbReference type="Gene3D" id="3.40.50.1860">
    <property type="match status" value="2"/>
</dbReference>
<comment type="similarity">
    <text evidence="1">Belongs to the aspartate/glutamate racemases family.</text>
</comment>
<gene>
    <name evidence="3" type="ORF">FOZ76_17390</name>
</gene>
<dbReference type="PANTHER" id="PTHR21198:SF7">
    <property type="entry name" value="ASPARTATE-GLUTAMATE RACEMASE FAMILY"/>
    <property type="match status" value="1"/>
</dbReference>
<proteinExistence type="inferred from homology"/>
<dbReference type="Pfam" id="PF01177">
    <property type="entry name" value="Asp_Glu_race"/>
    <property type="match status" value="1"/>
</dbReference>
<keyword evidence="2" id="KW-0413">Isomerase</keyword>
<dbReference type="InterPro" id="IPR015942">
    <property type="entry name" value="Asp/Glu/hydantoin_racemase"/>
</dbReference>
<dbReference type="Proteomes" id="UP000318405">
    <property type="component" value="Unassembled WGS sequence"/>
</dbReference>
<sequence length="267" mass="28054">MSQAVVRRVAWRGSVGVLGGMGPMASGAFVCRLTELTPASYDQAHLPLLLLSDPRIPDRSAARLSGGPDPLGAMREGLRLLERQGVACIAIPCNTAHLWFDPLQDSVAVPILHIVEAVIGDLRRQALDGAPIGIMGTAATLALRLYQDPLQACGFDVIAPRDGHVQACSTAAIAAIKANRHDEAYGHARRGIDALVQLGACAVVLGCTELPLALPHARRGELPVPVTDSIDALARAVIEHMRLSHASPSGLSPGLIPAYCFDALDGE</sequence>
<evidence type="ECO:0000313" key="4">
    <source>
        <dbReference type="Proteomes" id="UP000318405"/>
    </source>
</evidence>
<dbReference type="InterPro" id="IPR001920">
    <property type="entry name" value="Asp/Glu_race"/>
</dbReference>
<reference evidence="3 4" key="1">
    <citation type="submission" date="2019-07" db="EMBL/GenBank/DDBJ databases">
        <title>Qingshengfaniella alkalisoli gen. nov., sp. nov., isolated from saline soil.</title>
        <authorList>
            <person name="Xu L."/>
            <person name="Huang X.-X."/>
            <person name="Sun J.-Q."/>
        </authorList>
    </citation>
    <scope>NUCLEOTIDE SEQUENCE [LARGE SCALE GENOMIC DNA]</scope>
    <source>
        <strain evidence="3 4">DSM 27279</strain>
    </source>
</reference>
<evidence type="ECO:0000256" key="1">
    <source>
        <dbReference type="ARBA" id="ARBA00007847"/>
    </source>
</evidence>
<dbReference type="PANTHER" id="PTHR21198">
    <property type="entry name" value="GLUTAMATE RACEMASE"/>
    <property type="match status" value="1"/>
</dbReference>
<dbReference type="RefSeq" id="WP_143949557.1">
    <property type="nucleotide sequence ID" value="NZ_BAABMB010000007.1"/>
</dbReference>
<dbReference type="AlphaFoldDB" id="A0A556AGX8"/>
<dbReference type="InterPro" id="IPR018187">
    <property type="entry name" value="Asp/Glu_racemase_AS_1"/>
</dbReference>
<keyword evidence="4" id="KW-1185">Reference proteome</keyword>
<dbReference type="PROSITE" id="PS00923">
    <property type="entry name" value="ASP_GLU_RACEMASE_1"/>
    <property type="match status" value="1"/>
</dbReference>
<dbReference type="NCBIfam" id="TIGR00035">
    <property type="entry name" value="asp_race"/>
    <property type="match status" value="1"/>
</dbReference>